<dbReference type="InterPro" id="IPR001331">
    <property type="entry name" value="GDS_CDC24_CS"/>
</dbReference>
<dbReference type="PANTHER" id="PTHR12673:SF263">
    <property type="entry name" value="PLECKSTRIN DOMAIN-CONTAINING PROTEIN"/>
    <property type="match status" value="1"/>
</dbReference>
<dbReference type="OMA" id="FACAETE"/>
<dbReference type="Gene3D" id="1.20.900.10">
    <property type="entry name" value="Dbl homology (DH) domain"/>
    <property type="match status" value="1"/>
</dbReference>
<dbReference type="InterPro" id="IPR017455">
    <property type="entry name" value="Znf_FYVE-rel"/>
</dbReference>
<feature type="compositionally biased region" description="Low complexity" evidence="8">
    <location>
        <begin position="10"/>
        <end position="29"/>
    </location>
</feature>
<name>A0A9Q0R6S3_ANAIG</name>
<evidence type="ECO:0000259" key="9">
    <source>
        <dbReference type="PROSITE" id="PS50010"/>
    </source>
</evidence>
<evidence type="ECO:0000256" key="3">
    <source>
        <dbReference type="ARBA" id="ARBA00022658"/>
    </source>
</evidence>
<keyword evidence="12" id="KW-1185">Reference proteome</keyword>
<evidence type="ECO:0000259" key="10">
    <source>
        <dbReference type="PROSITE" id="PS50178"/>
    </source>
</evidence>
<dbReference type="Pfam" id="PF00621">
    <property type="entry name" value="RhoGEF"/>
    <property type="match status" value="1"/>
</dbReference>
<evidence type="ECO:0000256" key="4">
    <source>
        <dbReference type="ARBA" id="ARBA00022723"/>
    </source>
</evidence>
<keyword evidence="6" id="KW-0862">Zinc</keyword>
<dbReference type="SMART" id="SM00325">
    <property type="entry name" value="RhoGEF"/>
    <property type="match status" value="1"/>
</dbReference>
<sequence>MSGLDIEGFSISTSQSEQETQKEIQNQNENENDLTDTSFNEDDIHLLEDNPILPQKNKRNFAVSEILDTERSYVDFLTIIVEEIKPDFEKFMKENKITEIDTRIIFADILPIFQVNKSLFEHLEKSFEREKEDCQIGEIFCHFIPFLKIYKNYIENYTTIENLIKGFKKKEQFSTWLQSIPHKYTLDLSSLLIMPVQRLPRYKLLLEEVLKKTDKNHFDYDKLIEAFEKISLVNEEINHSITKKEQMQKIIKIQKKFNNSQLNLVEPHRIFLQKGNFLIISHKEELKRYYFIFNDLLVIASRNFKIYQSEHSFPFSSIKLKDSDSYENPTSFEILGPKTSVIAKANSIQEKDSFLDTVRKAAREYWEGQKSFKRINQEKSKLAPIWIPDKDKLYCQICDIYFTTFVRKHHCRVCGDIICNSCSKTRLIIQEINSKPVRVCDNCAAKFNTEKKVKFTETDSLLQPQKKKSVKNLKQTFSLFDMSWVIVKNPKVQTKVQIQKMTRTISESLAITKGLSEKRVKRTPLDLDFWVDFRF</sequence>
<dbReference type="InterPro" id="IPR000219">
    <property type="entry name" value="DH_dom"/>
</dbReference>
<feature type="domain" description="DH" evidence="9">
    <location>
        <begin position="58"/>
        <end position="240"/>
    </location>
</feature>
<dbReference type="Gene3D" id="3.30.40.10">
    <property type="entry name" value="Zinc/RING finger domain, C3HC4 (zinc finger)"/>
    <property type="match status" value="1"/>
</dbReference>
<dbReference type="SUPFAM" id="SSF50729">
    <property type="entry name" value="PH domain-like"/>
    <property type="match status" value="1"/>
</dbReference>
<dbReference type="Gene3D" id="2.30.29.30">
    <property type="entry name" value="Pleckstrin-homology domain (PH domain)/Phosphotyrosine-binding domain (PTB)"/>
    <property type="match status" value="1"/>
</dbReference>
<evidence type="ECO:0000313" key="11">
    <source>
        <dbReference type="EMBL" id="KAJ5069294.1"/>
    </source>
</evidence>
<dbReference type="GO" id="GO:0008270">
    <property type="term" value="F:zinc ion binding"/>
    <property type="evidence" value="ECO:0007669"/>
    <property type="project" value="UniProtKB-KW"/>
</dbReference>
<dbReference type="SMART" id="SM00064">
    <property type="entry name" value="FYVE"/>
    <property type="match status" value="1"/>
</dbReference>
<keyword evidence="3" id="KW-0344">Guanine-nucleotide releasing factor</keyword>
<evidence type="ECO:0000256" key="6">
    <source>
        <dbReference type="ARBA" id="ARBA00022833"/>
    </source>
</evidence>
<proteinExistence type="predicted"/>
<dbReference type="PROSITE" id="PS50010">
    <property type="entry name" value="DH_2"/>
    <property type="match status" value="1"/>
</dbReference>
<evidence type="ECO:0000313" key="12">
    <source>
        <dbReference type="Proteomes" id="UP001149090"/>
    </source>
</evidence>
<organism evidence="11 12">
    <name type="scientific">Anaeramoeba ignava</name>
    <name type="common">Anaerobic marine amoeba</name>
    <dbReference type="NCBI Taxonomy" id="1746090"/>
    <lineage>
        <taxon>Eukaryota</taxon>
        <taxon>Metamonada</taxon>
        <taxon>Anaeramoebidae</taxon>
        <taxon>Anaeramoeba</taxon>
    </lineage>
</organism>
<dbReference type="SUPFAM" id="SSF48065">
    <property type="entry name" value="DBL homology domain (DH-domain)"/>
    <property type="match status" value="1"/>
</dbReference>
<dbReference type="InterPro" id="IPR051092">
    <property type="entry name" value="FYVE_RhoGEF_PH"/>
</dbReference>
<protein>
    <submittedName>
        <fullName evidence="11">Faciogenital dysplasia protein</fullName>
    </submittedName>
</protein>
<dbReference type="InterPro" id="IPR013083">
    <property type="entry name" value="Znf_RING/FYVE/PHD"/>
</dbReference>
<evidence type="ECO:0000256" key="8">
    <source>
        <dbReference type="SAM" id="MobiDB-lite"/>
    </source>
</evidence>
<comment type="caution">
    <text evidence="11">The sequence shown here is derived from an EMBL/GenBank/DDBJ whole genome shotgun (WGS) entry which is preliminary data.</text>
</comment>
<dbReference type="GO" id="GO:0035556">
    <property type="term" value="P:intracellular signal transduction"/>
    <property type="evidence" value="ECO:0007669"/>
    <property type="project" value="InterPro"/>
</dbReference>
<evidence type="ECO:0000256" key="5">
    <source>
        <dbReference type="ARBA" id="ARBA00022771"/>
    </source>
</evidence>
<accession>A0A9Q0R6S3</accession>
<dbReference type="Proteomes" id="UP001149090">
    <property type="component" value="Unassembled WGS sequence"/>
</dbReference>
<dbReference type="InterPro" id="IPR011993">
    <property type="entry name" value="PH-like_dom_sf"/>
</dbReference>
<dbReference type="InterPro" id="IPR000306">
    <property type="entry name" value="Znf_FYVE"/>
</dbReference>
<dbReference type="InterPro" id="IPR035899">
    <property type="entry name" value="DBL_dom_sf"/>
</dbReference>
<feature type="region of interest" description="Disordered" evidence="8">
    <location>
        <begin position="1"/>
        <end position="37"/>
    </location>
</feature>
<comment type="subcellular location">
    <subcellularLocation>
        <location evidence="1">Cytoplasm</location>
    </subcellularLocation>
</comment>
<dbReference type="PROSITE" id="PS50178">
    <property type="entry name" value="ZF_FYVE"/>
    <property type="match status" value="1"/>
</dbReference>
<dbReference type="AlphaFoldDB" id="A0A9Q0R6S3"/>
<dbReference type="PROSITE" id="PS00741">
    <property type="entry name" value="DH_1"/>
    <property type="match status" value="1"/>
</dbReference>
<evidence type="ECO:0000256" key="1">
    <source>
        <dbReference type="ARBA" id="ARBA00004496"/>
    </source>
</evidence>
<dbReference type="OrthoDB" id="70570at2759"/>
<dbReference type="Pfam" id="PF01363">
    <property type="entry name" value="FYVE"/>
    <property type="match status" value="1"/>
</dbReference>
<keyword evidence="4" id="KW-0479">Metal-binding</keyword>
<dbReference type="CDD" id="cd00160">
    <property type="entry name" value="RhoGEF"/>
    <property type="match status" value="1"/>
</dbReference>
<dbReference type="GO" id="GO:0005737">
    <property type="term" value="C:cytoplasm"/>
    <property type="evidence" value="ECO:0007669"/>
    <property type="project" value="UniProtKB-SubCell"/>
</dbReference>
<reference evidence="11" key="1">
    <citation type="submission" date="2022-10" db="EMBL/GenBank/DDBJ databases">
        <title>Novel sulphate-reducing endosymbionts in the free-living metamonad Anaeramoeba.</title>
        <authorList>
            <person name="Jerlstrom-Hultqvist J."/>
            <person name="Cepicka I."/>
            <person name="Gallot-Lavallee L."/>
            <person name="Salas-Leiva D."/>
            <person name="Curtis B.A."/>
            <person name="Zahonova K."/>
            <person name="Pipaliya S."/>
            <person name="Dacks J."/>
            <person name="Roger A.J."/>
        </authorList>
    </citation>
    <scope>NUCLEOTIDE SEQUENCE</scope>
    <source>
        <strain evidence="11">BMAN</strain>
    </source>
</reference>
<dbReference type="PANTHER" id="PTHR12673">
    <property type="entry name" value="FACIOGENITAL DYSPLASIA PROTEIN"/>
    <property type="match status" value="1"/>
</dbReference>
<dbReference type="GO" id="GO:0005085">
    <property type="term" value="F:guanyl-nucleotide exchange factor activity"/>
    <property type="evidence" value="ECO:0007669"/>
    <property type="project" value="UniProtKB-KW"/>
</dbReference>
<evidence type="ECO:0000256" key="7">
    <source>
        <dbReference type="PROSITE-ProRule" id="PRU00091"/>
    </source>
</evidence>
<dbReference type="EMBL" id="JAPDFW010000106">
    <property type="protein sequence ID" value="KAJ5069294.1"/>
    <property type="molecule type" value="Genomic_DNA"/>
</dbReference>
<evidence type="ECO:0000256" key="2">
    <source>
        <dbReference type="ARBA" id="ARBA00022490"/>
    </source>
</evidence>
<keyword evidence="5 7" id="KW-0863">Zinc-finger</keyword>
<dbReference type="SUPFAM" id="SSF57903">
    <property type="entry name" value="FYVE/PHD zinc finger"/>
    <property type="match status" value="1"/>
</dbReference>
<gene>
    <name evidence="11" type="ORF">M0811_11779</name>
</gene>
<keyword evidence="2" id="KW-0963">Cytoplasm</keyword>
<feature type="domain" description="FYVE-type" evidence="10">
    <location>
        <begin position="389"/>
        <end position="448"/>
    </location>
</feature>
<dbReference type="InterPro" id="IPR011011">
    <property type="entry name" value="Znf_FYVE_PHD"/>
</dbReference>